<name>A0AAN8WZW6_HALRR</name>
<gene>
    <name evidence="4" type="primary">MTIF2_3</name>
    <name evidence="4" type="ORF">SK128_027997</name>
</gene>
<keyword evidence="4" id="KW-0396">Initiation factor</keyword>
<keyword evidence="5" id="KW-1185">Reference proteome</keyword>
<feature type="domain" description="Elongation factor G-like" evidence="3">
    <location>
        <begin position="80"/>
        <end position="143"/>
    </location>
</feature>
<dbReference type="AlphaFoldDB" id="A0AAN8WZW6"/>
<dbReference type="GO" id="GO:0003743">
    <property type="term" value="F:translation initiation factor activity"/>
    <property type="evidence" value="ECO:0007669"/>
    <property type="project" value="UniProtKB-KW"/>
</dbReference>
<dbReference type="SUPFAM" id="SSF50447">
    <property type="entry name" value="Translation proteins"/>
    <property type="match status" value="1"/>
</dbReference>
<dbReference type="PANTHER" id="PTHR43381">
    <property type="entry name" value="TRANSLATION INITIATION FACTOR IF-2-RELATED"/>
    <property type="match status" value="1"/>
</dbReference>
<keyword evidence="4" id="KW-0648">Protein biosynthesis</keyword>
<dbReference type="Proteomes" id="UP001381693">
    <property type="component" value="Unassembled WGS sequence"/>
</dbReference>
<evidence type="ECO:0000256" key="2">
    <source>
        <dbReference type="ARBA" id="ARBA00023134"/>
    </source>
</evidence>
<keyword evidence="2" id="KW-0342">GTP-binding</keyword>
<dbReference type="GO" id="GO:0005737">
    <property type="term" value="C:cytoplasm"/>
    <property type="evidence" value="ECO:0007669"/>
    <property type="project" value="TreeGrafter"/>
</dbReference>
<dbReference type="InterPro" id="IPR009000">
    <property type="entry name" value="Transl_B-barrel_sf"/>
</dbReference>
<dbReference type="InterPro" id="IPR044145">
    <property type="entry name" value="IF2_II"/>
</dbReference>
<organism evidence="4 5">
    <name type="scientific">Halocaridina rubra</name>
    <name type="common">Hawaiian red shrimp</name>
    <dbReference type="NCBI Taxonomy" id="373956"/>
    <lineage>
        <taxon>Eukaryota</taxon>
        <taxon>Metazoa</taxon>
        <taxon>Ecdysozoa</taxon>
        <taxon>Arthropoda</taxon>
        <taxon>Crustacea</taxon>
        <taxon>Multicrustacea</taxon>
        <taxon>Malacostraca</taxon>
        <taxon>Eumalacostraca</taxon>
        <taxon>Eucarida</taxon>
        <taxon>Decapoda</taxon>
        <taxon>Pleocyemata</taxon>
        <taxon>Caridea</taxon>
        <taxon>Atyoidea</taxon>
        <taxon>Atyidae</taxon>
        <taxon>Halocaridina</taxon>
    </lineage>
</organism>
<reference evidence="4 5" key="1">
    <citation type="submission" date="2023-11" db="EMBL/GenBank/DDBJ databases">
        <title>Halocaridina rubra genome assembly.</title>
        <authorList>
            <person name="Smith C."/>
        </authorList>
    </citation>
    <scope>NUCLEOTIDE SEQUENCE [LARGE SCALE GENOMIC DNA]</scope>
    <source>
        <strain evidence="4">EP-1</strain>
        <tissue evidence="4">Whole</tissue>
    </source>
</reference>
<sequence length="176" mass="19420">MATLLVSMGYDLMLKKKNFALQERCKRMLLDSGLQLEEQGGDVQAVPISALKAQNLDKLVEAIATEAEILNLRADPRGLVEAVVIEARTDPGRGKVVTCIIQRGTLRKGAVLVAGTAWGKVRNMFNDSGLQLKEAPPATPVQLSIIFASLFENNHRFQADFELAIYWAITHYRLIA</sequence>
<dbReference type="InterPro" id="IPR053905">
    <property type="entry name" value="EF-G-like_DII"/>
</dbReference>
<accession>A0AAN8WZW6</accession>
<dbReference type="PANTHER" id="PTHR43381:SF20">
    <property type="entry name" value="TRANSLATION INITIATION FACTOR IF-2, MITOCHONDRIAL"/>
    <property type="match status" value="1"/>
</dbReference>
<dbReference type="EMBL" id="JAXCGZ010016339">
    <property type="protein sequence ID" value="KAK7069470.1"/>
    <property type="molecule type" value="Genomic_DNA"/>
</dbReference>
<dbReference type="Gene3D" id="2.40.30.10">
    <property type="entry name" value="Translation factors"/>
    <property type="match status" value="1"/>
</dbReference>
<evidence type="ECO:0000256" key="1">
    <source>
        <dbReference type="ARBA" id="ARBA00022741"/>
    </source>
</evidence>
<keyword evidence="1" id="KW-0547">Nucleotide-binding</keyword>
<evidence type="ECO:0000313" key="5">
    <source>
        <dbReference type="Proteomes" id="UP001381693"/>
    </source>
</evidence>
<dbReference type="CDD" id="cd03702">
    <property type="entry name" value="IF2_mtIF2_II"/>
    <property type="match status" value="1"/>
</dbReference>
<evidence type="ECO:0000313" key="4">
    <source>
        <dbReference type="EMBL" id="KAK7069470.1"/>
    </source>
</evidence>
<dbReference type="InterPro" id="IPR015760">
    <property type="entry name" value="TIF_IF2"/>
</dbReference>
<protein>
    <submittedName>
        <fullName evidence="4">Translation initiation factor IF-2, mitochondrial</fullName>
    </submittedName>
</protein>
<proteinExistence type="predicted"/>
<comment type="caution">
    <text evidence="4">The sequence shown here is derived from an EMBL/GenBank/DDBJ whole genome shotgun (WGS) entry which is preliminary data.</text>
</comment>
<dbReference type="GO" id="GO:0005525">
    <property type="term" value="F:GTP binding"/>
    <property type="evidence" value="ECO:0007669"/>
    <property type="project" value="UniProtKB-KW"/>
</dbReference>
<evidence type="ECO:0000259" key="3">
    <source>
        <dbReference type="Pfam" id="PF22042"/>
    </source>
</evidence>
<dbReference type="Pfam" id="PF22042">
    <property type="entry name" value="EF-G_D2"/>
    <property type="match status" value="1"/>
</dbReference>